<dbReference type="PRINTS" id="PR00956">
    <property type="entry name" value="FLGMOTORFLIN"/>
</dbReference>
<dbReference type="OrthoDB" id="8903804at2"/>
<evidence type="ECO:0000313" key="3">
    <source>
        <dbReference type="EMBL" id="THF57265.1"/>
    </source>
</evidence>
<evidence type="ECO:0000313" key="4">
    <source>
        <dbReference type="Proteomes" id="UP000307956"/>
    </source>
</evidence>
<dbReference type="GO" id="GO:0071978">
    <property type="term" value="P:bacterial-type flagellum-dependent swarming motility"/>
    <property type="evidence" value="ECO:0007669"/>
    <property type="project" value="TreeGrafter"/>
</dbReference>
<dbReference type="InterPro" id="IPR001543">
    <property type="entry name" value="FliN-like_C"/>
</dbReference>
<dbReference type="SUPFAM" id="SSF101801">
    <property type="entry name" value="Surface presentation of antigens (SPOA)"/>
    <property type="match status" value="2"/>
</dbReference>
<dbReference type="PANTHER" id="PTHR30034">
    <property type="entry name" value="FLAGELLAR MOTOR SWITCH PROTEIN FLIM"/>
    <property type="match status" value="1"/>
</dbReference>
<dbReference type="PANTHER" id="PTHR30034:SF5">
    <property type="entry name" value="SECRETION SYSTEM APPARATUS PROTEIN SSAQ"/>
    <property type="match status" value="1"/>
</dbReference>
<dbReference type="NCBIfam" id="TIGR02551">
    <property type="entry name" value="SpaO_YscQ"/>
    <property type="match status" value="1"/>
</dbReference>
<proteinExistence type="inferred from homology"/>
<protein>
    <submittedName>
        <fullName evidence="3">YscQ/HrcQ family type III secretion apparatus protein</fullName>
    </submittedName>
</protein>
<dbReference type="Proteomes" id="UP000307956">
    <property type="component" value="Unassembled WGS sequence"/>
</dbReference>
<reference evidence="3 4" key="1">
    <citation type="submission" date="2019-04" db="EMBL/GenBank/DDBJ databases">
        <title>Azoarcus rhizosphaerae sp. nov. isolated from rhizosphere of Ficus religiosa.</title>
        <authorList>
            <person name="Lin S.-Y."/>
            <person name="Hameed A."/>
            <person name="Hsu Y.-H."/>
            <person name="Young C.-C."/>
        </authorList>
    </citation>
    <scope>NUCLEOTIDE SEQUENCE [LARGE SCALE GENOMIC DNA]</scope>
    <source>
        <strain evidence="3 4">CC-YHH848</strain>
    </source>
</reference>
<dbReference type="EMBL" id="SSOD01000018">
    <property type="protein sequence ID" value="THF57265.1"/>
    <property type="molecule type" value="Genomic_DNA"/>
</dbReference>
<comment type="caution">
    <text evidence="3">The sequence shown here is derived from an EMBL/GenBank/DDBJ whole genome shotgun (WGS) entry which is preliminary data.</text>
</comment>
<sequence>MSQAVSERIQPLALRAMSGDTAGHLDLVAARLGSGGFELGGGAWQFALEPAAASAPWPAQAFVVTLEWGGAPFRLVSSPALLALLYAHRFPETDLALLPEELALAGFELAWEEVAANLEQLSGRRVRLVSAGHAAEDAAHGEYAFRVMLASERAADGVSGLLLTDAPGLALLAILARRRPAAPAAEPDPQTPVRLRLELGETRLSVAQLRALALHDVIVLDTALDPADAALILRTDARHAVRARLRDHVLTLESALENIPMSAPASPPENATPDESPVSLDEVEIRLSFDLGDKTLTLGELAALQPGQTFTLDAPPARLVAIRANGRLVGRGELVRIDDAAGVRVLELAARDA</sequence>
<name>A0A4S4ADV8_9RHOO</name>
<dbReference type="GO" id="GO:0030254">
    <property type="term" value="P:protein secretion by the type III secretion system"/>
    <property type="evidence" value="ECO:0007669"/>
    <property type="project" value="InterPro"/>
</dbReference>
<keyword evidence="4" id="KW-1185">Reference proteome</keyword>
<gene>
    <name evidence="3" type="ORF">E6O51_18385</name>
</gene>
<feature type="domain" description="Flagellar motor switch protein FliN-like C-terminal" evidence="2">
    <location>
        <begin position="280"/>
        <end position="348"/>
    </location>
</feature>
<dbReference type="RefSeq" id="WP_136386470.1">
    <property type="nucleotide sequence ID" value="NZ_SSOD01000018.1"/>
</dbReference>
<dbReference type="GO" id="GO:0003774">
    <property type="term" value="F:cytoskeletal motor activity"/>
    <property type="evidence" value="ECO:0007669"/>
    <property type="project" value="InterPro"/>
</dbReference>
<dbReference type="InterPro" id="IPR036429">
    <property type="entry name" value="SpoA-like_sf"/>
</dbReference>
<dbReference type="InterPro" id="IPR001172">
    <property type="entry name" value="FliN_T3SS_HrcQb"/>
</dbReference>
<dbReference type="GO" id="GO:0050918">
    <property type="term" value="P:positive chemotaxis"/>
    <property type="evidence" value="ECO:0007669"/>
    <property type="project" value="TreeGrafter"/>
</dbReference>
<organism evidence="3 4">
    <name type="scientific">Pseudothauera rhizosphaerae</name>
    <dbReference type="NCBI Taxonomy" id="2565932"/>
    <lineage>
        <taxon>Bacteria</taxon>
        <taxon>Pseudomonadati</taxon>
        <taxon>Pseudomonadota</taxon>
        <taxon>Betaproteobacteria</taxon>
        <taxon>Rhodocyclales</taxon>
        <taxon>Zoogloeaceae</taxon>
        <taxon>Pseudothauera</taxon>
    </lineage>
</organism>
<dbReference type="InterPro" id="IPR013385">
    <property type="entry name" value="T3SS_SpaO/YscQ/SpaO"/>
</dbReference>
<accession>A0A4S4ADV8</accession>
<comment type="similarity">
    <text evidence="1">Belongs to the FliN/MopA/SpaO family.</text>
</comment>
<dbReference type="Pfam" id="PF01052">
    <property type="entry name" value="FliMN_C"/>
    <property type="match status" value="1"/>
</dbReference>
<evidence type="ECO:0000259" key="2">
    <source>
        <dbReference type="Pfam" id="PF01052"/>
    </source>
</evidence>
<dbReference type="GO" id="GO:0009425">
    <property type="term" value="C:bacterial-type flagellum basal body"/>
    <property type="evidence" value="ECO:0007669"/>
    <property type="project" value="InterPro"/>
</dbReference>
<dbReference type="Gene3D" id="2.30.330.10">
    <property type="entry name" value="SpoA-like"/>
    <property type="match status" value="2"/>
</dbReference>
<evidence type="ECO:0000256" key="1">
    <source>
        <dbReference type="ARBA" id="ARBA00009226"/>
    </source>
</evidence>
<dbReference type="AlphaFoldDB" id="A0A4S4ADV8"/>